<dbReference type="PRINTS" id="PR00604">
    <property type="entry name" value="CYTCHRMECIAB"/>
</dbReference>
<sequence>MTIQRITAALCMALALAFTVNTAQAADGAKLFKKKCGTCHTSEDGGKHKVGPNLFGIYGSHSAHSDSFKKYSKDMKEAGLTWDDETLDKWLTKPKKMLKKTKMTFAGLKKEKDRAAVIEFLKTLK</sequence>
<proteinExistence type="predicted"/>
<dbReference type="AlphaFoldDB" id="A0A1Y2KBF4"/>
<dbReference type="PROSITE" id="PS51007">
    <property type="entry name" value="CYTC"/>
    <property type="match status" value="1"/>
</dbReference>
<dbReference type="Gene3D" id="1.10.760.10">
    <property type="entry name" value="Cytochrome c-like domain"/>
    <property type="match status" value="1"/>
</dbReference>
<dbReference type="PANTHER" id="PTHR11961">
    <property type="entry name" value="CYTOCHROME C"/>
    <property type="match status" value="1"/>
</dbReference>
<keyword evidence="1" id="KW-0813">Transport</keyword>
<keyword evidence="2 6" id="KW-0349">Heme</keyword>
<feature type="chain" id="PRO_5012937648" evidence="7">
    <location>
        <begin position="26"/>
        <end position="125"/>
    </location>
</feature>
<dbReference type="Pfam" id="PF00034">
    <property type="entry name" value="Cytochrom_C"/>
    <property type="match status" value="1"/>
</dbReference>
<keyword evidence="10" id="KW-1185">Reference proteome</keyword>
<evidence type="ECO:0000256" key="5">
    <source>
        <dbReference type="ARBA" id="ARBA00023004"/>
    </source>
</evidence>
<dbReference type="SUPFAM" id="SSF46626">
    <property type="entry name" value="Cytochrome c"/>
    <property type="match status" value="1"/>
</dbReference>
<comment type="caution">
    <text evidence="9">The sequence shown here is derived from an EMBL/GenBank/DDBJ whole genome shotgun (WGS) entry which is preliminary data.</text>
</comment>
<evidence type="ECO:0000256" key="1">
    <source>
        <dbReference type="ARBA" id="ARBA00022448"/>
    </source>
</evidence>
<dbReference type="InterPro" id="IPR009056">
    <property type="entry name" value="Cyt_c-like_dom"/>
</dbReference>
<evidence type="ECO:0000313" key="10">
    <source>
        <dbReference type="Proteomes" id="UP000194003"/>
    </source>
</evidence>
<evidence type="ECO:0000256" key="7">
    <source>
        <dbReference type="SAM" id="SignalP"/>
    </source>
</evidence>
<dbReference type="RefSeq" id="WP_085441101.1">
    <property type="nucleotide sequence ID" value="NZ_LVJN01000015.1"/>
</dbReference>
<feature type="domain" description="Cytochrome c" evidence="8">
    <location>
        <begin position="23"/>
        <end position="125"/>
    </location>
</feature>
<dbReference type="InterPro" id="IPR036909">
    <property type="entry name" value="Cyt_c-like_dom_sf"/>
</dbReference>
<keyword evidence="7" id="KW-0732">Signal</keyword>
<organism evidence="9 10">
    <name type="scientific">Magnetofaba australis IT-1</name>
    <dbReference type="NCBI Taxonomy" id="1434232"/>
    <lineage>
        <taxon>Bacteria</taxon>
        <taxon>Pseudomonadati</taxon>
        <taxon>Pseudomonadota</taxon>
        <taxon>Magnetococcia</taxon>
        <taxon>Magnetococcales</taxon>
        <taxon>Magnetococcaceae</taxon>
        <taxon>Magnetofaba</taxon>
    </lineage>
</organism>
<keyword evidence="4" id="KW-0249">Electron transport</keyword>
<dbReference type="GO" id="GO:0020037">
    <property type="term" value="F:heme binding"/>
    <property type="evidence" value="ECO:0007669"/>
    <property type="project" value="InterPro"/>
</dbReference>
<keyword evidence="5 6" id="KW-0408">Iron</keyword>
<keyword evidence="3 6" id="KW-0479">Metal-binding</keyword>
<evidence type="ECO:0000256" key="6">
    <source>
        <dbReference type="PROSITE-ProRule" id="PRU00433"/>
    </source>
</evidence>
<dbReference type="GO" id="GO:0009055">
    <property type="term" value="F:electron transfer activity"/>
    <property type="evidence" value="ECO:0007669"/>
    <property type="project" value="InterPro"/>
</dbReference>
<gene>
    <name evidence="9" type="ORF">MAIT1_03940</name>
</gene>
<evidence type="ECO:0000256" key="3">
    <source>
        <dbReference type="ARBA" id="ARBA00022723"/>
    </source>
</evidence>
<dbReference type="InterPro" id="IPR002327">
    <property type="entry name" value="Cyt_c_1A/1B"/>
</dbReference>
<evidence type="ECO:0000259" key="8">
    <source>
        <dbReference type="PROSITE" id="PS51007"/>
    </source>
</evidence>
<feature type="signal peptide" evidence="7">
    <location>
        <begin position="1"/>
        <end position="25"/>
    </location>
</feature>
<evidence type="ECO:0000256" key="2">
    <source>
        <dbReference type="ARBA" id="ARBA00022617"/>
    </source>
</evidence>
<dbReference type="Proteomes" id="UP000194003">
    <property type="component" value="Unassembled WGS sequence"/>
</dbReference>
<dbReference type="OrthoDB" id="9805828at2"/>
<evidence type="ECO:0000256" key="4">
    <source>
        <dbReference type="ARBA" id="ARBA00022982"/>
    </source>
</evidence>
<evidence type="ECO:0000313" key="9">
    <source>
        <dbReference type="EMBL" id="OSM07145.1"/>
    </source>
</evidence>
<name>A0A1Y2KBF4_9PROT</name>
<dbReference type="GO" id="GO:0046872">
    <property type="term" value="F:metal ion binding"/>
    <property type="evidence" value="ECO:0007669"/>
    <property type="project" value="UniProtKB-KW"/>
</dbReference>
<dbReference type="STRING" id="1434232.MAIT1_03940"/>
<protein>
    <submittedName>
        <fullName evidence="9">Putative cytochrome c</fullName>
    </submittedName>
</protein>
<reference evidence="9 10" key="1">
    <citation type="journal article" date="2016" name="BMC Genomics">
        <title>Combined genomic and structural analyses of a cultured magnetotactic bacterium reveals its niche adaptation to a dynamic environment.</title>
        <authorList>
            <person name="Araujo A.C."/>
            <person name="Morillo V."/>
            <person name="Cypriano J."/>
            <person name="Teixeira L.C."/>
            <person name="Leao P."/>
            <person name="Lyra S."/>
            <person name="Almeida L.G."/>
            <person name="Bazylinski D.A."/>
            <person name="Vasconcellos A.T."/>
            <person name="Abreu F."/>
            <person name="Lins U."/>
        </authorList>
    </citation>
    <scope>NUCLEOTIDE SEQUENCE [LARGE SCALE GENOMIC DNA]</scope>
    <source>
        <strain evidence="9 10">IT-1</strain>
    </source>
</reference>
<accession>A0A1Y2KBF4</accession>
<dbReference type="EMBL" id="LVJN01000015">
    <property type="protein sequence ID" value="OSM07145.1"/>
    <property type="molecule type" value="Genomic_DNA"/>
</dbReference>